<gene>
    <name evidence="1" type="ORF">BTN85_1382</name>
</gene>
<dbReference type="InParanoid" id="A0A1Q6DX09"/>
<evidence type="ECO:0000313" key="1">
    <source>
        <dbReference type="EMBL" id="OKY78878.1"/>
    </source>
</evidence>
<sequence>MKMAYKGLMAFCVTFMVISQPWSLVGVNGCKLHPSKADSMSQQNHLKIFRFV</sequence>
<keyword evidence="2" id="KW-1185">Reference proteome</keyword>
<reference evidence="1" key="1">
    <citation type="submission" date="2016-12" db="EMBL/GenBank/DDBJ databases">
        <title>Discovery of methanogenic haloarchaea.</title>
        <authorList>
            <person name="Sorokin D.Y."/>
            <person name="Makarova K.S."/>
            <person name="Abbas B."/>
            <person name="Ferrer M."/>
            <person name="Golyshin P.N."/>
        </authorList>
    </citation>
    <scope>NUCLEOTIDE SEQUENCE [LARGE SCALE GENOMIC DNA]</scope>
    <source>
        <strain evidence="1">HMET1</strain>
    </source>
</reference>
<name>A0A1Q6DX09_METT1</name>
<proteinExistence type="predicted"/>
<protein>
    <submittedName>
        <fullName evidence="1">Uncharacterized protein</fullName>
    </submittedName>
</protein>
<dbReference type="AlphaFoldDB" id="A0A1Q6DX09"/>
<organism evidence="1 2">
    <name type="scientific">Methanohalarchaeum thermophilum</name>
    <dbReference type="NCBI Taxonomy" id="1903181"/>
    <lineage>
        <taxon>Archaea</taxon>
        <taxon>Methanobacteriati</taxon>
        <taxon>Methanobacteriota</taxon>
        <taxon>Methanonatronarchaeia</taxon>
        <taxon>Methanonatronarchaeales</taxon>
        <taxon>Methanonatronarchaeaceae</taxon>
        <taxon>Candidatus Methanohalarchaeum</taxon>
    </lineage>
</organism>
<evidence type="ECO:0000313" key="2">
    <source>
        <dbReference type="Proteomes" id="UP000185744"/>
    </source>
</evidence>
<comment type="caution">
    <text evidence="1">The sequence shown here is derived from an EMBL/GenBank/DDBJ whole genome shotgun (WGS) entry which is preliminary data.</text>
</comment>
<dbReference type="Proteomes" id="UP000185744">
    <property type="component" value="Unassembled WGS sequence"/>
</dbReference>
<accession>A0A1Q6DX09</accession>
<dbReference type="EMBL" id="MSDW01000001">
    <property type="protein sequence ID" value="OKY78878.1"/>
    <property type="molecule type" value="Genomic_DNA"/>
</dbReference>